<gene>
    <name evidence="1" type="ORF">LVIROSA_LOCUS22950</name>
</gene>
<proteinExistence type="predicted"/>
<organism evidence="1 2">
    <name type="scientific">Lactuca virosa</name>
    <dbReference type="NCBI Taxonomy" id="75947"/>
    <lineage>
        <taxon>Eukaryota</taxon>
        <taxon>Viridiplantae</taxon>
        <taxon>Streptophyta</taxon>
        <taxon>Embryophyta</taxon>
        <taxon>Tracheophyta</taxon>
        <taxon>Spermatophyta</taxon>
        <taxon>Magnoliopsida</taxon>
        <taxon>eudicotyledons</taxon>
        <taxon>Gunneridae</taxon>
        <taxon>Pentapetalae</taxon>
        <taxon>asterids</taxon>
        <taxon>campanulids</taxon>
        <taxon>Asterales</taxon>
        <taxon>Asteraceae</taxon>
        <taxon>Cichorioideae</taxon>
        <taxon>Cichorieae</taxon>
        <taxon>Lactucinae</taxon>
        <taxon>Lactuca</taxon>
    </lineage>
</organism>
<sequence length="80" mass="8873">MHQLNISINNNVHSIICFFKHPTFKLGPVGVAQQWYDELVELASLTQKQDGSVFIDCAVNTSPGTSECFGIFLTRSVLLC</sequence>
<reference evidence="1 2" key="1">
    <citation type="submission" date="2022-01" db="EMBL/GenBank/DDBJ databases">
        <authorList>
            <person name="Xiong W."/>
            <person name="Schranz E."/>
        </authorList>
    </citation>
    <scope>NUCLEOTIDE SEQUENCE [LARGE SCALE GENOMIC DNA]</scope>
</reference>
<dbReference type="AlphaFoldDB" id="A0AAU9NFG0"/>
<accession>A0AAU9NFG0</accession>
<evidence type="ECO:0000313" key="2">
    <source>
        <dbReference type="Proteomes" id="UP001157418"/>
    </source>
</evidence>
<protein>
    <submittedName>
        <fullName evidence="1">Uncharacterized protein</fullName>
    </submittedName>
</protein>
<dbReference type="EMBL" id="CAKMRJ010004445">
    <property type="protein sequence ID" value="CAH1436581.1"/>
    <property type="molecule type" value="Genomic_DNA"/>
</dbReference>
<comment type="caution">
    <text evidence="1">The sequence shown here is derived from an EMBL/GenBank/DDBJ whole genome shotgun (WGS) entry which is preliminary data.</text>
</comment>
<keyword evidence="2" id="KW-1185">Reference proteome</keyword>
<name>A0AAU9NFG0_9ASTR</name>
<dbReference type="Proteomes" id="UP001157418">
    <property type="component" value="Unassembled WGS sequence"/>
</dbReference>
<evidence type="ECO:0000313" key="1">
    <source>
        <dbReference type="EMBL" id="CAH1436581.1"/>
    </source>
</evidence>